<protein>
    <submittedName>
        <fullName evidence="3">EF-hand domain-containing protein</fullName>
    </submittedName>
</protein>
<sequence>MGRFFAGVAACFLMMTGAFLLWQGRAAEPKAAVDAPSPDTAVPVSPLLASAPLLRAPEASPKSREQRRFSRADKNRDGRIEAEEIFAPRRKAFAKLDKNGNGTLSFDEWAVKTLDKFNGADGDHSGWLTAAEYATTAPPPPKRRNTCACG</sequence>
<organism evidence="3 4">
    <name type="scientific">Sphingomonas arvum</name>
    <dbReference type="NCBI Taxonomy" id="2992113"/>
    <lineage>
        <taxon>Bacteria</taxon>
        <taxon>Pseudomonadati</taxon>
        <taxon>Pseudomonadota</taxon>
        <taxon>Alphaproteobacteria</taxon>
        <taxon>Sphingomonadales</taxon>
        <taxon>Sphingomonadaceae</taxon>
        <taxon>Sphingomonas</taxon>
    </lineage>
</organism>
<dbReference type="PROSITE" id="PS50222">
    <property type="entry name" value="EF_HAND_2"/>
    <property type="match status" value="1"/>
</dbReference>
<dbReference type="CDD" id="cd00051">
    <property type="entry name" value="EFh"/>
    <property type="match status" value="1"/>
</dbReference>
<dbReference type="PROSITE" id="PS00018">
    <property type="entry name" value="EF_HAND_1"/>
    <property type="match status" value="1"/>
</dbReference>
<gene>
    <name evidence="3" type="ORF">OMW55_04005</name>
</gene>
<evidence type="ECO:0000259" key="2">
    <source>
        <dbReference type="PROSITE" id="PS50222"/>
    </source>
</evidence>
<proteinExistence type="predicted"/>
<dbReference type="Proteomes" id="UP001526246">
    <property type="component" value="Unassembled WGS sequence"/>
</dbReference>
<dbReference type="InterPro" id="IPR018247">
    <property type="entry name" value="EF_Hand_1_Ca_BS"/>
</dbReference>
<dbReference type="InterPro" id="IPR011992">
    <property type="entry name" value="EF-hand-dom_pair"/>
</dbReference>
<keyword evidence="4" id="KW-1185">Reference proteome</keyword>
<evidence type="ECO:0000313" key="3">
    <source>
        <dbReference type="EMBL" id="MCW3796969.1"/>
    </source>
</evidence>
<evidence type="ECO:0000313" key="4">
    <source>
        <dbReference type="Proteomes" id="UP001526246"/>
    </source>
</evidence>
<dbReference type="Gene3D" id="1.10.238.10">
    <property type="entry name" value="EF-hand"/>
    <property type="match status" value="1"/>
</dbReference>
<dbReference type="Pfam" id="PF13202">
    <property type="entry name" value="EF-hand_5"/>
    <property type="match status" value="2"/>
</dbReference>
<reference evidence="3 4" key="1">
    <citation type="submission" date="2022-10" db="EMBL/GenBank/DDBJ databases">
        <title>Sphingomonas sp.</title>
        <authorList>
            <person name="Jin C."/>
        </authorList>
    </citation>
    <scope>NUCLEOTIDE SEQUENCE [LARGE SCALE GENOMIC DNA]</scope>
    <source>
        <strain evidence="3 4">BN140010</strain>
    </source>
</reference>
<dbReference type="RefSeq" id="WP_264881006.1">
    <property type="nucleotide sequence ID" value="NZ_JAPDOB010000001.1"/>
</dbReference>
<evidence type="ECO:0000256" key="1">
    <source>
        <dbReference type="SAM" id="MobiDB-lite"/>
    </source>
</evidence>
<accession>A0ABT3JDI8</accession>
<name>A0ABT3JDI8_9SPHN</name>
<dbReference type="EMBL" id="JAPDOB010000001">
    <property type="protein sequence ID" value="MCW3796969.1"/>
    <property type="molecule type" value="Genomic_DNA"/>
</dbReference>
<feature type="region of interest" description="Disordered" evidence="1">
    <location>
        <begin position="53"/>
        <end position="76"/>
    </location>
</feature>
<dbReference type="SUPFAM" id="SSF47473">
    <property type="entry name" value="EF-hand"/>
    <property type="match status" value="1"/>
</dbReference>
<feature type="compositionally biased region" description="Basic and acidic residues" evidence="1">
    <location>
        <begin position="61"/>
        <end position="76"/>
    </location>
</feature>
<comment type="caution">
    <text evidence="3">The sequence shown here is derived from an EMBL/GenBank/DDBJ whole genome shotgun (WGS) entry which is preliminary data.</text>
</comment>
<dbReference type="InterPro" id="IPR002048">
    <property type="entry name" value="EF_hand_dom"/>
</dbReference>
<feature type="domain" description="EF-hand" evidence="2">
    <location>
        <begin position="90"/>
        <end position="119"/>
    </location>
</feature>